<name>A0ABT2Y875_9MOLU</name>
<dbReference type="Proteomes" id="UP001177160">
    <property type="component" value="Unassembled WGS sequence"/>
</dbReference>
<dbReference type="Pfam" id="PF13416">
    <property type="entry name" value="SBP_bac_8"/>
    <property type="match status" value="1"/>
</dbReference>
<proteinExistence type="inferred from homology"/>
<keyword evidence="3 4" id="KW-0732">Signal</keyword>
<sequence>MKKVFSLMLVLISIFGLAACQPKEEELEEVSLTVWASELDQTLMQTMIESFKEAYKDEAIFTITLGAVSEATAKDQVLTDIEAAADVFAFADDQINELYVAGALQEVQENTAAIIAANGGAEAGAIKAATKNGKLYAYPMTADNGYFLFYDKSVYTENDVKTLDGILAKAQSDGSKFTMQINNGWYLYSFFAGAGLQLTYNGTVNSANWNNATGVKVTESIIRMASHPGYINLNDAGFVSGIKDGSVSAGVNGVWNATEAQNKWGANYAATKLPTYTLDGQQVQMSSFAGYKLMGVNALTLQPYWAMKLAEWFTNEDNQILRFQERGLGPSNVNAANSTEVKASPAISALAQQGAFATVQNVGGNYWSPTETFGNMIVNAELTLQGNIQDALDIMVQGIVAQPIG</sequence>
<dbReference type="PANTHER" id="PTHR30061:SF50">
    <property type="entry name" value="MALTOSE_MALTODEXTRIN-BINDING PERIPLASMIC PROTEIN"/>
    <property type="match status" value="1"/>
</dbReference>
<keyword evidence="2" id="KW-0813">Transport</keyword>
<evidence type="ECO:0000313" key="6">
    <source>
        <dbReference type="Proteomes" id="UP001177160"/>
    </source>
</evidence>
<comment type="caution">
    <text evidence="5">The sequence shown here is derived from an EMBL/GenBank/DDBJ whole genome shotgun (WGS) entry which is preliminary data.</text>
</comment>
<comment type="similarity">
    <text evidence="1">Belongs to the bacterial solute-binding protein 1 family.</text>
</comment>
<evidence type="ECO:0000313" key="5">
    <source>
        <dbReference type="EMBL" id="MCV2232215.1"/>
    </source>
</evidence>
<organism evidence="5 6">
    <name type="scientific">Paracholeplasma manati</name>
    <dbReference type="NCBI Taxonomy" id="591373"/>
    <lineage>
        <taxon>Bacteria</taxon>
        <taxon>Bacillati</taxon>
        <taxon>Mycoplasmatota</taxon>
        <taxon>Mollicutes</taxon>
        <taxon>Acholeplasmatales</taxon>
        <taxon>Acholeplasmataceae</taxon>
        <taxon>Paracholeplasma</taxon>
    </lineage>
</organism>
<evidence type="ECO:0000256" key="2">
    <source>
        <dbReference type="ARBA" id="ARBA00022448"/>
    </source>
</evidence>
<feature type="chain" id="PRO_5045172905" evidence="4">
    <location>
        <begin position="19"/>
        <end position="405"/>
    </location>
</feature>
<dbReference type="EMBL" id="JAOVQM010000003">
    <property type="protein sequence ID" value="MCV2232215.1"/>
    <property type="molecule type" value="Genomic_DNA"/>
</dbReference>
<reference evidence="5" key="1">
    <citation type="submission" date="2022-09" db="EMBL/GenBank/DDBJ databases">
        <title>Novel Mycoplasma species identified in domestic and wild animals.</title>
        <authorList>
            <person name="Volokhov D.V."/>
            <person name="Furtak V.A."/>
            <person name="Zagorodnyaya T.A."/>
        </authorList>
    </citation>
    <scope>NUCLEOTIDE SEQUENCE</scope>
    <source>
        <strain evidence="5">Oakley</strain>
    </source>
</reference>
<keyword evidence="6" id="KW-1185">Reference proteome</keyword>
<protein>
    <submittedName>
        <fullName evidence="5">Extracellular solute-binding protein</fullName>
    </submittedName>
</protein>
<feature type="signal peptide" evidence="4">
    <location>
        <begin position="1"/>
        <end position="18"/>
    </location>
</feature>
<evidence type="ECO:0000256" key="3">
    <source>
        <dbReference type="ARBA" id="ARBA00022729"/>
    </source>
</evidence>
<evidence type="ECO:0000256" key="4">
    <source>
        <dbReference type="SAM" id="SignalP"/>
    </source>
</evidence>
<dbReference type="InterPro" id="IPR006059">
    <property type="entry name" value="SBP"/>
</dbReference>
<dbReference type="PROSITE" id="PS51257">
    <property type="entry name" value="PROKAR_LIPOPROTEIN"/>
    <property type="match status" value="1"/>
</dbReference>
<gene>
    <name evidence="5" type="ORF">N7548_05170</name>
</gene>
<evidence type="ECO:0000256" key="1">
    <source>
        <dbReference type="ARBA" id="ARBA00008520"/>
    </source>
</evidence>
<accession>A0ABT2Y875</accession>
<dbReference type="RefSeq" id="WP_263608398.1">
    <property type="nucleotide sequence ID" value="NZ_JAOVQM010000003.1"/>
</dbReference>
<dbReference type="PANTHER" id="PTHR30061">
    <property type="entry name" value="MALTOSE-BINDING PERIPLASMIC PROTEIN"/>
    <property type="match status" value="1"/>
</dbReference>
<dbReference type="Gene3D" id="3.40.190.10">
    <property type="entry name" value="Periplasmic binding protein-like II"/>
    <property type="match status" value="2"/>
</dbReference>
<dbReference type="SUPFAM" id="SSF53850">
    <property type="entry name" value="Periplasmic binding protein-like II"/>
    <property type="match status" value="1"/>
</dbReference>